<sequence>MKPPTKNNENDDHPSSVRNDLGPKNSIEIKNIANDGVERKTKTCLEGLLIQDRSLPSFSNNHLKLQHMKPAHIDWENIKSKYVRDIKAPKWINLAAPDASSVDDEAWFCCPDCRHPKTEEDFQRWTPSPKFAFFLVFEFFREANNLKRRGIMAFLPSSPLCESLKTKAAASKMLRDDLENQNPNLSTPPPPSRSLGAPKMTKIAKELIKPRTEKNVEEEREQWQQQKNCKPQLKSTLSVRNLFSGKDILSQISEFCQELKKLAVRSVRPAAQEETKEEEGNKIPETTPEEVGKRELGKRDLDSNSKRDDGSGKKSGKIAMKVEVEEKKYKKGLYENSSIQREVRACPPTKRIPSPSSRPLRKPKATATTCYPLNKSSRSTAL</sequence>
<feature type="region of interest" description="Disordered" evidence="1">
    <location>
        <begin position="211"/>
        <end position="231"/>
    </location>
</feature>
<accession>A0A8N4EUU0</accession>
<organism evidence="2 3">
    <name type="scientific">Elaeis guineensis var. tenera</name>
    <name type="common">Oil palm</name>
    <dbReference type="NCBI Taxonomy" id="51953"/>
    <lineage>
        <taxon>Eukaryota</taxon>
        <taxon>Viridiplantae</taxon>
        <taxon>Streptophyta</taxon>
        <taxon>Embryophyta</taxon>
        <taxon>Tracheophyta</taxon>
        <taxon>Spermatophyta</taxon>
        <taxon>Magnoliopsida</taxon>
        <taxon>Liliopsida</taxon>
        <taxon>Arecaceae</taxon>
        <taxon>Arecoideae</taxon>
        <taxon>Cocoseae</taxon>
        <taxon>Elaeidinae</taxon>
        <taxon>Elaeis</taxon>
    </lineage>
</organism>
<dbReference type="PANTHER" id="PTHR36373">
    <property type="entry name" value="EXPRESSED PROTEIN"/>
    <property type="match status" value="1"/>
</dbReference>
<keyword evidence="2" id="KW-1185">Reference proteome</keyword>
<feature type="compositionally biased region" description="Basic and acidic residues" evidence="1">
    <location>
        <begin position="290"/>
        <end position="312"/>
    </location>
</feature>
<feature type="compositionally biased region" description="Polar residues" evidence="1">
    <location>
        <begin position="366"/>
        <end position="382"/>
    </location>
</feature>
<reference evidence="3" key="1">
    <citation type="submission" date="2025-08" db="UniProtKB">
        <authorList>
            <consortium name="RefSeq"/>
        </authorList>
    </citation>
    <scope>IDENTIFICATION</scope>
</reference>
<evidence type="ECO:0000313" key="3">
    <source>
        <dbReference type="RefSeq" id="XP_029117804.1"/>
    </source>
</evidence>
<evidence type="ECO:0000313" key="2">
    <source>
        <dbReference type="Proteomes" id="UP000504607"/>
    </source>
</evidence>
<feature type="non-terminal residue" evidence="3">
    <location>
        <position position="382"/>
    </location>
</feature>
<proteinExistence type="predicted"/>
<dbReference type="Proteomes" id="UP000504607">
    <property type="component" value="Unplaced"/>
</dbReference>
<dbReference type="AlphaFoldDB" id="A0A8N4EUU0"/>
<dbReference type="OrthoDB" id="1924112at2759"/>
<protein>
    <submittedName>
        <fullName evidence="3">Uncharacterized protein LOC105035521</fullName>
    </submittedName>
</protein>
<feature type="region of interest" description="Disordered" evidence="1">
    <location>
        <begin position="1"/>
        <end position="26"/>
    </location>
</feature>
<feature type="compositionally biased region" description="Basic and acidic residues" evidence="1">
    <location>
        <begin position="271"/>
        <end position="282"/>
    </location>
</feature>
<evidence type="ECO:0000256" key="1">
    <source>
        <dbReference type="SAM" id="MobiDB-lite"/>
    </source>
</evidence>
<feature type="region of interest" description="Disordered" evidence="1">
    <location>
        <begin position="269"/>
        <end position="382"/>
    </location>
</feature>
<feature type="region of interest" description="Disordered" evidence="1">
    <location>
        <begin position="178"/>
        <end position="197"/>
    </location>
</feature>
<gene>
    <name evidence="3" type="primary">LOC105035521</name>
</gene>
<dbReference type="PANTHER" id="PTHR36373:SF1">
    <property type="entry name" value="EXPRESSED PROTEIN"/>
    <property type="match status" value="1"/>
</dbReference>
<name>A0A8N4EUU0_ELAGV</name>
<dbReference type="RefSeq" id="XP_029117804.1">
    <property type="nucleotide sequence ID" value="XM_029261971.1"/>
</dbReference>